<comment type="similarity">
    <text evidence="1">Belongs to the PPR family. PCMP-H subfamily.</text>
</comment>
<reference evidence="5" key="1">
    <citation type="submission" date="2010-04" db="EMBL/GenBank/DDBJ databases">
        <authorList>
            <person name="Reid K.E."/>
            <person name="Liao N."/>
            <person name="Chan S."/>
            <person name="Docking R."/>
            <person name="Taylor G."/>
            <person name="Moore R."/>
            <person name="Mayo M."/>
            <person name="Munro S."/>
            <person name="King J."/>
            <person name="Yanchuk A."/>
            <person name="Holt R."/>
            <person name="Jones S."/>
            <person name="Marra M."/>
            <person name="Ritland C.E."/>
            <person name="Ritland K."/>
            <person name="Bohlmann J."/>
        </authorList>
    </citation>
    <scope>NUCLEOTIDE SEQUENCE</scope>
    <source>
        <tissue evidence="5">Bud</tissue>
    </source>
</reference>
<organism evidence="5">
    <name type="scientific">Picea sitchensis</name>
    <name type="common">Sitka spruce</name>
    <name type="synonym">Pinus sitchensis</name>
    <dbReference type="NCBI Taxonomy" id="3332"/>
    <lineage>
        <taxon>Eukaryota</taxon>
        <taxon>Viridiplantae</taxon>
        <taxon>Streptophyta</taxon>
        <taxon>Embryophyta</taxon>
        <taxon>Tracheophyta</taxon>
        <taxon>Spermatophyta</taxon>
        <taxon>Pinopsida</taxon>
        <taxon>Pinidae</taxon>
        <taxon>Conifers I</taxon>
        <taxon>Pinales</taxon>
        <taxon>Pinaceae</taxon>
        <taxon>Picea</taxon>
    </lineage>
</organism>
<dbReference type="PROSITE" id="PS51375">
    <property type="entry name" value="PPR"/>
    <property type="match status" value="1"/>
</dbReference>
<dbReference type="InterPro" id="IPR011990">
    <property type="entry name" value="TPR-like_helical_dom_sf"/>
</dbReference>
<feature type="repeat" description="PPR" evidence="3">
    <location>
        <begin position="5"/>
        <end position="39"/>
    </location>
</feature>
<dbReference type="Pfam" id="PF14432">
    <property type="entry name" value="DYW_deaminase"/>
    <property type="match status" value="1"/>
</dbReference>
<dbReference type="NCBIfam" id="TIGR00756">
    <property type="entry name" value="PPR"/>
    <property type="match status" value="1"/>
</dbReference>
<dbReference type="Pfam" id="PF20431">
    <property type="entry name" value="E_motif"/>
    <property type="match status" value="1"/>
</dbReference>
<dbReference type="FunFam" id="1.25.40.10:FF:002148">
    <property type="entry name" value="Pentatricopeptide repeat-containing protein At2g29760, chloroplastic"/>
    <property type="match status" value="1"/>
</dbReference>
<evidence type="ECO:0000313" key="5">
    <source>
        <dbReference type="EMBL" id="ADE77588.1"/>
    </source>
</evidence>
<proteinExistence type="evidence at transcript level"/>
<dbReference type="PANTHER" id="PTHR47926">
    <property type="entry name" value="PENTATRICOPEPTIDE REPEAT-CONTAINING PROTEIN"/>
    <property type="match status" value="1"/>
</dbReference>
<sequence length="312" mass="34943">MSNKNVVSWNAMIVGYGMHGHGEDALVLFTQMQQRGVKPNEITFISVLSACSHAGLVDEGWKCYNCMTLDYAITPTVEHYACMVDLLGRAGHLNEAWDFIEKMPIEPGASVWGAFLGSCRIHCNIELGERVAELLLNLDPDNAGYYVLLSNIYAAAGRWDDVAKVRKMMKEKDVKKSPGCSLIEVNNKLHSFVVGDISHPQTEAIYAMLETLARQMEAVGYVPCTDFVLHDVEEEIKENMLFAHSEKLAIAFGLISTRSGTSIRITKNLRVCGDCHSATKFISKIVKREIIMRDLNRFHHFKDGLCSCGDYW</sequence>
<dbReference type="InterPro" id="IPR002885">
    <property type="entry name" value="PPR_rpt"/>
</dbReference>
<evidence type="ECO:0000256" key="1">
    <source>
        <dbReference type="ARBA" id="ARBA00006643"/>
    </source>
</evidence>
<feature type="domain" description="DYW" evidence="4">
    <location>
        <begin position="220"/>
        <end position="312"/>
    </location>
</feature>
<keyword evidence="2" id="KW-0677">Repeat</keyword>
<name>D5ADG9_PICSI</name>
<dbReference type="InterPro" id="IPR032867">
    <property type="entry name" value="DYW_dom"/>
</dbReference>
<dbReference type="Pfam" id="PF13041">
    <property type="entry name" value="PPR_2"/>
    <property type="match status" value="1"/>
</dbReference>
<dbReference type="InterPro" id="IPR046848">
    <property type="entry name" value="E_motif"/>
</dbReference>
<evidence type="ECO:0000256" key="3">
    <source>
        <dbReference type="PROSITE-ProRule" id="PRU00708"/>
    </source>
</evidence>
<dbReference type="AlphaFoldDB" id="D5ADG9"/>
<evidence type="ECO:0000259" key="4">
    <source>
        <dbReference type="Pfam" id="PF14432"/>
    </source>
</evidence>
<dbReference type="PANTHER" id="PTHR47926:SF347">
    <property type="entry name" value="PENTATRICOPEPTIDE REPEAT-CONTAINING PROTEIN"/>
    <property type="match status" value="1"/>
</dbReference>
<protein>
    <recommendedName>
        <fullName evidence="4">DYW domain-containing protein</fullName>
    </recommendedName>
</protein>
<dbReference type="GO" id="GO:0009451">
    <property type="term" value="P:RNA modification"/>
    <property type="evidence" value="ECO:0007669"/>
    <property type="project" value="InterPro"/>
</dbReference>
<dbReference type="Gene3D" id="1.25.40.10">
    <property type="entry name" value="Tetratricopeptide repeat domain"/>
    <property type="match status" value="1"/>
</dbReference>
<dbReference type="EMBL" id="BT124328">
    <property type="protein sequence ID" value="ADE77588.1"/>
    <property type="molecule type" value="mRNA"/>
</dbReference>
<accession>D5ADG9</accession>
<dbReference type="GO" id="GO:0008270">
    <property type="term" value="F:zinc ion binding"/>
    <property type="evidence" value="ECO:0007669"/>
    <property type="project" value="InterPro"/>
</dbReference>
<dbReference type="GO" id="GO:0003723">
    <property type="term" value="F:RNA binding"/>
    <property type="evidence" value="ECO:0007669"/>
    <property type="project" value="InterPro"/>
</dbReference>
<evidence type="ECO:0000256" key="2">
    <source>
        <dbReference type="ARBA" id="ARBA00022737"/>
    </source>
</evidence>
<dbReference type="Pfam" id="PF01535">
    <property type="entry name" value="PPR"/>
    <property type="match status" value="1"/>
</dbReference>
<dbReference type="InterPro" id="IPR046960">
    <property type="entry name" value="PPR_At4g14850-like_plant"/>
</dbReference>